<dbReference type="EMBL" id="JAVGVR010000001">
    <property type="protein sequence ID" value="MDQ6597229.1"/>
    <property type="molecule type" value="Genomic_DNA"/>
</dbReference>
<keyword evidence="7" id="KW-0548">Nucleotidyltransferase</keyword>
<dbReference type="GO" id="GO:0005524">
    <property type="term" value="F:ATP binding"/>
    <property type="evidence" value="ECO:0007669"/>
    <property type="project" value="UniProtKB-KW"/>
</dbReference>
<evidence type="ECO:0000256" key="6">
    <source>
        <dbReference type="ARBA" id="ARBA00022679"/>
    </source>
</evidence>
<evidence type="ECO:0000259" key="12">
    <source>
        <dbReference type="Pfam" id="PF06574"/>
    </source>
</evidence>
<evidence type="ECO:0000256" key="4">
    <source>
        <dbReference type="ARBA" id="ARBA00022630"/>
    </source>
</evidence>
<evidence type="ECO:0000313" key="14">
    <source>
        <dbReference type="EMBL" id="TDK63326.1"/>
    </source>
</evidence>
<dbReference type="Gene3D" id="3.40.50.620">
    <property type="entry name" value="HUPs"/>
    <property type="match status" value="1"/>
</dbReference>
<dbReference type="GO" id="GO:0006747">
    <property type="term" value="P:FAD biosynthetic process"/>
    <property type="evidence" value="ECO:0007669"/>
    <property type="project" value="UniProtKB-UniPathway"/>
</dbReference>
<reference evidence="14 15" key="1">
    <citation type="submission" date="2019-03" db="EMBL/GenBank/DDBJ databases">
        <title>Bacillus niacini sp. nov. a Nicotinate-Metabolizing Mesophile Isolated from Soil.</title>
        <authorList>
            <person name="Zhang G."/>
        </authorList>
    </citation>
    <scope>NUCLEOTIDE SEQUENCE [LARGE SCALE GENOMIC DNA]</scope>
    <source>
        <strain evidence="14 15">WN066</strain>
    </source>
</reference>
<sequence>MQTFFDGALQLSASVLTIGALDGVHKGHQALIKTAKGRAIELGVPLVVYTFDPPPRVYFKNALLLSSLSEKLLKLQSLGVDICIIAPFNEHYMTKEVSSFIEEIGELNPVEIWEGPDFHFGKNREGNISTLQKYFSVKITESLRCPSGEVISSSRIRSLIKENKRVQAEQLLGWNHAASY</sequence>
<keyword evidence="5" id="KW-0288">FMN</keyword>
<dbReference type="Proteomes" id="UP000295132">
    <property type="component" value="Unassembled WGS sequence"/>
</dbReference>
<gene>
    <name evidence="14" type="ORF">E2K98_07730</name>
    <name evidence="13" type="ORF">RCG21_12825</name>
</gene>
<dbReference type="CDD" id="cd02064">
    <property type="entry name" value="FAD_synthetase_N"/>
    <property type="match status" value="1"/>
</dbReference>
<dbReference type="PANTHER" id="PTHR22749:SF6">
    <property type="entry name" value="RIBOFLAVIN KINASE"/>
    <property type="match status" value="1"/>
</dbReference>
<evidence type="ECO:0000313" key="13">
    <source>
        <dbReference type="EMBL" id="MDQ6597229.1"/>
    </source>
</evidence>
<organism evidence="14 15">
    <name type="scientific">Bacillus salipaludis</name>
    <dbReference type="NCBI Taxonomy" id="2547811"/>
    <lineage>
        <taxon>Bacteria</taxon>
        <taxon>Bacillati</taxon>
        <taxon>Bacillota</taxon>
        <taxon>Bacilli</taxon>
        <taxon>Bacillales</taxon>
        <taxon>Bacillaceae</taxon>
        <taxon>Bacillus</taxon>
    </lineage>
</organism>
<dbReference type="InterPro" id="IPR014729">
    <property type="entry name" value="Rossmann-like_a/b/a_fold"/>
</dbReference>
<dbReference type="Pfam" id="PF06574">
    <property type="entry name" value="FAD_syn"/>
    <property type="match status" value="1"/>
</dbReference>
<dbReference type="InterPro" id="IPR015864">
    <property type="entry name" value="FAD_synthase"/>
</dbReference>
<evidence type="ECO:0000256" key="7">
    <source>
        <dbReference type="ARBA" id="ARBA00022695"/>
    </source>
</evidence>
<keyword evidence="9" id="KW-0274">FAD</keyword>
<dbReference type="EC" id="2.7.7.2" evidence="3"/>
<name>A0A4R5VVZ9_9BACI</name>
<comment type="pathway">
    <text evidence="1">Cofactor biosynthesis; FAD biosynthesis; FAD from FMN: step 1/1.</text>
</comment>
<dbReference type="SUPFAM" id="SSF52374">
    <property type="entry name" value="Nucleotidylyl transferase"/>
    <property type="match status" value="1"/>
</dbReference>
<comment type="catalytic activity">
    <reaction evidence="11">
        <text>FMN + ATP + H(+) = FAD + diphosphate</text>
        <dbReference type="Rhea" id="RHEA:17237"/>
        <dbReference type="ChEBI" id="CHEBI:15378"/>
        <dbReference type="ChEBI" id="CHEBI:30616"/>
        <dbReference type="ChEBI" id="CHEBI:33019"/>
        <dbReference type="ChEBI" id="CHEBI:57692"/>
        <dbReference type="ChEBI" id="CHEBI:58210"/>
        <dbReference type="EC" id="2.7.7.2"/>
    </reaction>
</comment>
<keyword evidence="8" id="KW-0547">Nucleotide-binding</keyword>
<keyword evidence="6" id="KW-0808">Transferase</keyword>
<evidence type="ECO:0000313" key="16">
    <source>
        <dbReference type="Proteomes" id="UP001178888"/>
    </source>
</evidence>
<evidence type="ECO:0000256" key="2">
    <source>
        <dbReference type="ARBA" id="ARBA00010214"/>
    </source>
</evidence>
<evidence type="ECO:0000256" key="1">
    <source>
        <dbReference type="ARBA" id="ARBA00004726"/>
    </source>
</evidence>
<dbReference type="RefSeq" id="WP_133333662.1">
    <property type="nucleotide sequence ID" value="NZ_JAVGVR010000001.1"/>
</dbReference>
<reference evidence="13" key="2">
    <citation type="submission" date="2023-08" db="EMBL/GenBank/DDBJ databases">
        <title>Nitrogen cycling bacteria in agricultural field soils.</title>
        <authorList>
            <person name="Jang J."/>
        </authorList>
    </citation>
    <scope>NUCLEOTIDE SEQUENCE</scope>
    <source>
        <strain evidence="13">PS3-36</strain>
    </source>
</reference>
<keyword evidence="4" id="KW-0285">Flavoprotein</keyword>
<proteinExistence type="inferred from homology"/>
<dbReference type="EMBL" id="SMYO01000003">
    <property type="protein sequence ID" value="TDK63326.1"/>
    <property type="molecule type" value="Genomic_DNA"/>
</dbReference>
<evidence type="ECO:0000256" key="5">
    <source>
        <dbReference type="ARBA" id="ARBA00022643"/>
    </source>
</evidence>
<dbReference type="InterPro" id="IPR023468">
    <property type="entry name" value="Riboflavin_kinase"/>
</dbReference>
<comment type="similarity">
    <text evidence="2">Belongs to the RibF family.</text>
</comment>
<dbReference type="GO" id="GO:0008531">
    <property type="term" value="F:riboflavin kinase activity"/>
    <property type="evidence" value="ECO:0007669"/>
    <property type="project" value="TreeGrafter"/>
</dbReference>
<feature type="domain" description="FAD synthetase" evidence="12">
    <location>
        <begin position="12"/>
        <end position="154"/>
    </location>
</feature>
<dbReference type="GO" id="GO:0009398">
    <property type="term" value="P:FMN biosynthetic process"/>
    <property type="evidence" value="ECO:0007669"/>
    <property type="project" value="TreeGrafter"/>
</dbReference>
<accession>A0A4R5VVZ9</accession>
<dbReference type="UniPathway" id="UPA00277">
    <property type="reaction ID" value="UER00407"/>
</dbReference>
<evidence type="ECO:0000256" key="11">
    <source>
        <dbReference type="ARBA" id="ARBA00049494"/>
    </source>
</evidence>
<protein>
    <recommendedName>
        <fullName evidence="3">FAD synthase</fullName>
        <ecNumber evidence="3">2.7.7.2</ecNumber>
    </recommendedName>
</protein>
<evidence type="ECO:0000256" key="9">
    <source>
        <dbReference type="ARBA" id="ARBA00022827"/>
    </source>
</evidence>
<comment type="caution">
    <text evidence="14">The sequence shown here is derived from an EMBL/GenBank/DDBJ whole genome shotgun (WGS) entry which is preliminary data.</text>
</comment>
<evidence type="ECO:0000256" key="8">
    <source>
        <dbReference type="ARBA" id="ARBA00022741"/>
    </source>
</evidence>
<dbReference type="Proteomes" id="UP001178888">
    <property type="component" value="Unassembled WGS sequence"/>
</dbReference>
<evidence type="ECO:0000313" key="15">
    <source>
        <dbReference type="Proteomes" id="UP000295132"/>
    </source>
</evidence>
<evidence type="ECO:0000256" key="10">
    <source>
        <dbReference type="ARBA" id="ARBA00022840"/>
    </source>
</evidence>
<dbReference type="PANTHER" id="PTHR22749">
    <property type="entry name" value="RIBOFLAVIN KINASE/FMN ADENYLYLTRANSFERASE"/>
    <property type="match status" value="1"/>
</dbReference>
<dbReference type="AlphaFoldDB" id="A0A4R5VVZ9"/>
<keyword evidence="16" id="KW-1185">Reference proteome</keyword>
<dbReference type="GO" id="GO:0009231">
    <property type="term" value="P:riboflavin biosynthetic process"/>
    <property type="evidence" value="ECO:0007669"/>
    <property type="project" value="InterPro"/>
</dbReference>
<evidence type="ECO:0000256" key="3">
    <source>
        <dbReference type="ARBA" id="ARBA00012393"/>
    </source>
</evidence>
<dbReference type="GO" id="GO:0003919">
    <property type="term" value="F:FMN adenylyltransferase activity"/>
    <property type="evidence" value="ECO:0007669"/>
    <property type="project" value="UniProtKB-EC"/>
</dbReference>
<keyword evidence="10" id="KW-0067">ATP-binding</keyword>